<keyword evidence="3 10" id="KW-0813">Transport</keyword>
<dbReference type="NCBIfam" id="TIGR00967">
    <property type="entry name" value="3a0501s007"/>
    <property type="match status" value="1"/>
</dbReference>
<dbReference type="Proteomes" id="UP000177480">
    <property type="component" value="Unassembled WGS sequence"/>
</dbReference>
<proteinExistence type="inferred from homology"/>
<dbReference type="AlphaFoldDB" id="A0A1G2G1H4"/>
<dbReference type="Gene3D" id="1.10.3370.10">
    <property type="entry name" value="SecY subunit domain"/>
    <property type="match status" value="1"/>
</dbReference>
<comment type="subcellular location">
    <subcellularLocation>
        <location evidence="10">Cell membrane</location>
        <topology evidence="10">Multi-pass membrane protein</topology>
    </subcellularLocation>
    <subcellularLocation>
        <location evidence="1">Membrane</location>
        <topology evidence="1">Multi-pass membrane protein</topology>
    </subcellularLocation>
</comment>
<evidence type="ECO:0000256" key="10">
    <source>
        <dbReference type="HAMAP-Rule" id="MF_01465"/>
    </source>
</evidence>
<dbReference type="InterPro" id="IPR002208">
    <property type="entry name" value="SecY/SEC61-alpha"/>
</dbReference>
<keyword evidence="4 10" id="KW-0812">Transmembrane</keyword>
<evidence type="ECO:0000256" key="5">
    <source>
        <dbReference type="ARBA" id="ARBA00022927"/>
    </source>
</evidence>
<feature type="transmembrane region" description="Helical" evidence="10">
    <location>
        <begin position="112"/>
        <end position="129"/>
    </location>
</feature>
<organism evidence="12 13">
    <name type="scientific">Candidatus Ryanbacteria bacterium RIFCSPHIGHO2_01_FULL_45_22</name>
    <dbReference type="NCBI Taxonomy" id="1802114"/>
    <lineage>
        <taxon>Bacteria</taxon>
        <taxon>Candidatus Ryaniibacteriota</taxon>
    </lineage>
</organism>
<gene>
    <name evidence="10" type="primary">secY</name>
    <name evidence="12" type="ORF">A2719_02265</name>
</gene>
<evidence type="ECO:0000256" key="2">
    <source>
        <dbReference type="ARBA" id="ARBA00005751"/>
    </source>
</evidence>
<dbReference type="EMBL" id="MHNK01000007">
    <property type="protein sequence ID" value="OGZ44163.1"/>
    <property type="molecule type" value="Genomic_DNA"/>
</dbReference>
<accession>A0A1G2G1H4</accession>
<feature type="transmembrane region" description="Helical" evidence="10">
    <location>
        <begin position="141"/>
        <end position="163"/>
    </location>
</feature>
<reference evidence="12 13" key="1">
    <citation type="journal article" date="2016" name="Nat. Commun.">
        <title>Thousands of microbial genomes shed light on interconnected biogeochemical processes in an aquifer system.</title>
        <authorList>
            <person name="Anantharaman K."/>
            <person name="Brown C.T."/>
            <person name="Hug L.A."/>
            <person name="Sharon I."/>
            <person name="Castelle C.J."/>
            <person name="Probst A.J."/>
            <person name="Thomas B.C."/>
            <person name="Singh A."/>
            <person name="Wilkins M.J."/>
            <person name="Karaoz U."/>
            <person name="Brodie E.L."/>
            <person name="Williams K.H."/>
            <person name="Hubbard S.S."/>
            <person name="Banfield J.F."/>
        </authorList>
    </citation>
    <scope>NUCLEOTIDE SEQUENCE [LARGE SCALE GENOMIC DNA]</scope>
</reference>
<evidence type="ECO:0000256" key="11">
    <source>
        <dbReference type="RuleBase" id="RU004349"/>
    </source>
</evidence>
<keyword evidence="10" id="KW-1003">Cell membrane</keyword>
<keyword evidence="7 10" id="KW-0811">Translocation</keyword>
<evidence type="ECO:0000256" key="9">
    <source>
        <dbReference type="ARBA" id="ARBA00039733"/>
    </source>
</evidence>
<dbReference type="HAMAP" id="MF_01465">
    <property type="entry name" value="SecY"/>
    <property type="match status" value="1"/>
</dbReference>
<comment type="similarity">
    <text evidence="2 10 11">Belongs to the SecY/SEC61-alpha family.</text>
</comment>
<dbReference type="GO" id="GO:0043952">
    <property type="term" value="P:protein transport by the Sec complex"/>
    <property type="evidence" value="ECO:0007669"/>
    <property type="project" value="UniProtKB-UniRule"/>
</dbReference>
<protein>
    <recommendedName>
        <fullName evidence="9 10">Protein translocase subunit SecY</fullName>
    </recommendedName>
</protein>
<keyword evidence="8 10" id="KW-0472">Membrane</keyword>
<dbReference type="GO" id="GO:0065002">
    <property type="term" value="P:intracellular protein transmembrane transport"/>
    <property type="evidence" value="ECO:0007669"/>
    <property type="project" value="UniProtKB-UniRule"/>
</dbReference>
<dbReference type="GO" id="GO:0006605">
    <property type="term" value="P:protein targeting"/>
    <property type="evidence" value="ECO:0007669"/>
    <property type="project" value="UniProtKB-UniRule"/>
</dbReference>
<feature type="transmembrane region" description="Helical" evidence="10">
    <location>
        <begin position="261"/>
        <end position="283"/>
    </location>
</feature>
<feature type="transmembrane region" description="Helical" evidence="10">
    <location>
        <begin position="386"/>
        <end position="407"/>
    </location>
</feature>
<evidence type="ECO:0000256" key="6">
    <source>
        <dbReference type="ARBA" id="ARBA00022989"/>
    </source>
</evidence>
<dbReference type="PANTHER" id="PTHR10906">
    <property type="entry name" value="SECY/SEC61-ALPHA FAMILY MEMBER"/>
    <property type="match status" value="1"/>
</dbReference>
<dbReference type="InterPro" id="IPR026593">
    <property type="entry name" value="SecY"/>
</dbReference>
<evidence type="ECO:0000256" key="8">
    <source>
        <dbReference type="ARBA" id="ARBA00023136"/>
    </source>
</evidence>
<evidence type="ECO:0000256" key="1">
    <source>
        <dbReference type="ARBA" id="ARBA00004141"/>
    </source>
</evidence>
<sequence length="420" mass="45522">MNKILQIFKDPDLRNRILFMCGILAVSRLIAVVPIPGVDIVQLQRFLSGNQLLGLLNIFSGGALDNLSIAMLGLGPYITGSIIMQLMTIVFPQLKEMYQEAGEAGRQKFNQYSRLLTVPLAILQGYGLLTLLSRQGILGDISAFEMATNIIIVTAGALFLMWLGELISEYGIGNGVSVMIFAGIVAGVPTSIQQTLVSFDATQIPLFALFAVLGVAVIAAVVFITEGERPVPVSYTKRVRGMRMYGGFSTYLPLRVNQAGVIPIIFALSILLFPQMFAGFLATSSNAFLQSAGDIFLRFSQNMLLYGAAYFILVFFFTYFYTAVTFDPDTISNNLQKSGGFVPGIRPGRPTADFLSHVITRITLVGAGFLGLIAVLPFAVQAATGIVTLSLGGTALLIVVSVVLEFMKQMEGKLVMREYE</sequence>
<feature type="transmembrane region" description="Helical" evidence="10">
    <location>
        <begin position="69"/>
        <end position="91"/>
    </location>
</feature>
<feature type="transmembrane region" description="Helical" evidence="10">
    <location>
        <begin position="170"/>
        <end position="192"/>
    </location>
</feature>
<evidence type="ECO:0000313" key="12">
    <source>
        <dbReference type="EMBL" id="OGZ44163.1"/>
    </source>
</evidence>
<keyword evidence="5 10" id="KW-0653">Protein transport</keyword>
<feature type="transmembrane region" description="Helical" evidence="10">
    <location>
        <begin position="17"/>
        <end position="38"/>
    </location>
</feature>
<comment type="function">
    <text evidence="10">The central subunit of the protein translocation channel SecYEG. Consists of two halves formed by TMs 1-5 and 6-10. These two domains form a lateral gate at the front which open onto the bilayer between TMs 2 and 7, and are clamped together by SecE at the back. The channel is closed by both a pore ring composed of hydrophobic SecY resides and a short helix (helix 2A) on the extracellular side of the membrane which forms a plug. The plug probably moves laterally to allow the channel to open. The ring and the pore may move independently.</text>
</comment>
<name>A0A1G2G1H4_9BACT</name>
<dbReference type="Pfam" id="PF00344">
    <property type="entry name" value="SecY"/>
    <property type="match status" value="1"/>
</dbReference>
<feature type="transmembrane region" description="Helical" evidence="10">
    <location>
        <begin position="358"/>
        <end position="380"/>
    </location>
</feature>
<evidence type="ECO:0000256" key="3">
    <source>
        <dbReference type="ARBA" id="ARBA00022448"/>
    </source>
</evidence>
<comment type="caution">
    <text evidence="12">The sequence shown here is derived from an EMBL/GenBank/DDBJ whole genome shotgun (WGS) entry which is preliminary data.</text>
</comment>
<dbReference type="InterPro" id="IPR023201">
    <property type="entry name" value="SecY_dom_sf"/>
</dbReference>
<keyword evidence="6 10" id="KW-1133">Transmembrane helix</keyword>
<dbReference type="SUPFAM" id="SSF103491">
    <property type="entry name" value="Preprotein translocase SecY subunit"/>
    <property type="match status" value="1"/>
</dbReference>
<dbReference type="PIRSF" id="PIRSF004557">
    <property type="entry name" value="SecY"/>
    <property type="match status" value="1"/>
</dbReference>
<comment type="subunit">
    <text evidence="10">Component of the Sec protein translocase complex. Heterotrimer consisting of SecY, SecE and SecG subunits. The heterotrimers can form oligomers, although 1 heterotrimer is thought to be able to translocate proteins. Interacts with the ribosome. Interacts with SecDF, and other proteins may be involved. Interacts with SecA.</text>
</comment>
<dbReference type="STRING" id="1802114.A2719_02265"/>
<evidence type="ECO:0000256" key="4">
    <source>
        <dbReference type="ARBA" id="ARBA00022692"/>
    </source>
</evidence>
<dbReference type="FunFam" id="1.10.3370.10:FF:000001">
    <property type="entry name" value="Preprotein translocase subunit SecY"/>
    <property type="match status" value="1"/>
</dbReference>
<dbReference type="GO" id="GO:0005886">
    <property type="term" value="C:plasma membrane"/>
    <property type="evidence" value="ECO:0007669"/>
    <property type="project" value="UniProtKB-SubCell"/>
</dbReference>
<evidence type="ECO:0000256" key="7">
    <source>
        <dbReference type="ARBA" id="ARBA00023010"/>
    </source>
</evidence>
<evidence type="ECO:0000313" key="13">
    <source>
        <dbReference type="Proteomes" id="UP000177480"/>
    </source>
</evidence>
<feature type="transmembrane region" description="Helical" evidence="10">
    <location>
        <begin position="204"/>
        <end position="224"/>
    </location>
</feature>
<feature type="transmembrane region" description="Helical" evidence="10">
    <location>
        <begin position="303"/>
        <end position="324"/>
    </location>
</feature>
<dbReference type="PRINTS" id="PR00303">
    <property type="entry name" value="SECYTRNLCASE"/>
</dbReference>